<accession>A0A5B7TT85</accession>
<dbReference type="InterPro" id="IPR025992">
    <property type="entry name" value="Haem-bd"/>
</dbReference>
<dbReference type="SMART" id="SM01235">
    <property type="entry name" value="Haem_bd"/>
    <property type="match status" value="1"/>
</dbReference>
<dbReference type="RefSeq" id="WP_138950294.1">
    <property type="nucleotide sequence ID" value="NZ_CP040749.1"/>
</dbReference>
<evidence type="ECO:0000259" key="1">
    <source>
        <dbReference type="SMART" id="SM01235"/>
    </source>
</evidence>
<dbReference type="Proteomes" id="UP000306229">
    <property type="component" value="Chromosome"/>
</dbReference>
<evidence type="ECO:0000313" key="3">
    <source>
        <dbReference type="Proteomes" id="UP000306229"/>
    </source>
</evidence>
<gene>
    <name evidence="2" type="ORF">FF125_13690</name>
</gene>
<reference evidence="2 3" key="1">
    <citation type="submission" date="2019-05" db="EMBL/GenBank/DDBJ databases">
        <title>Algicella ahnfeltiae gen. nov., sp. nov., a novel marine bacterium of the family Flavobacteriaceae isolated from a red alga.</title>
        <authorList>
            <person name="Nedashkovskaya O.I."/>
            <person name="Kukhlevskiy A.D."/>
            <person name="Kim S.-G."/>
            <person name="Zhukova N.V."/>
            <person name="Mikhailov V.V."/>
        </authorList>
    </citation>
    <scope>NUCLEOTIDE SEQUENCE [LARGE SCALE GENOMIC DNA]</scope>
    <source>
        <strain evidence="2 3">10Alg115</strain>
    </source>
</reference>
<evidence type="ECO:0000313" key="2">
    <source>
        <dbReference type="EMBL" id="QCX39438.1"/>
    </source>
</evidence>
<feature type="domain" description="Haem-binding" evidence="1">
    <location>
        <begin position="10"/>
        <end position="145"/>
    </location>
</feature>
<name>A0A5B7TT85_9FLAO</name>
<dbReference type="EMBL" id="CP040749">
    <property type="protein sequence ID" value="QCX39438.1"/>
    <property type="molecule type" value="Genomic_DNA"/>
</dbReference>
<organism evidence="2 3">
    <name type="scientific">Aureibaculum algae</name>
    <dbReference type="NCBI Taxonomy" id="2584122"/>
    <lineage>
        <taxon>Bacteria</taxon>
        <taxon>Pseudomonadati</taxon>
        <taxon>Bacteroidota</taxon>
        <taxon>Flavobacteriia</taxon>
        <taxon>Flavobacteriales</taxon>
        <taxon>Flavobacteriaceae</taxon>
        <taxon>Aureibaculum</taxon>
    </lineage>
</organism>
<sequence length="154" mass="17886">MVKKIVIGLLLVIVAIQFYRPEKNISIETPDTDFLVVNGTDANLAATIKASCYDCHSNNTAYPWYAEVAPVSWWVANHVNDGKKHFDFSIWDTYSDKKKDHKLEENIEMIEEKEMPLESYLPMHPEAKLSEEQQKELIAYFKEIKSKINYTKVE</sequence>
<protein>
    <submittedName>
        <fullName evidence="2">Cytochrome C</fullName>
    </submittedName>
</protein>
<dbReference type="OrthoDB" id="196738at2"/>
<proteinExistence type="predicted"/>
<keyword evidence="3" id="KW-1185">Reference proteome</keyword>
<dbReference type="KEGG" id="fbe:FF125_13690"/>
<dbReference type="AlphaFoldDB" id="A0A5B7TT85"/>
<dbReference type="Pfam" id="PF14376">
    <property type="entry name" value="Haem_bd"/>
    <property type="match status" value="1"/>
</dbReference>